<organism evidence="1">
    <name type="scientific">Capra hircus</name>
    <name type="common">Goat</name>
    <dbReference type="NCBI Taxonomy" id="9925"/>
    <lineage>
        <taxon>Eukaryota</taxon>
        <taxon>Metazoa</taxon>
        <taxon>Chordata</taxon>
        <taxon>Craniata</taxon>
        <taxon>Vertebrata</taxon>
        <taxon>Euteleostomi</taxon>
        <taxon>Mammalia</taxon>
        <taxon>Eutheria</taxon>
        <taxon>Laurasiatheria</taxon>
        <taxon>Artiodactyla</taxon>
        <taxon>Ruminantia</taxon>
        <taxon>Pecora</taxon>
        <taxon>Bovidae</taxon>
        <taxon>Caprinae</taxon>
        <taxon>Capra</taxon>
    </lineage>
</organism>
<protein>
    <submittedName>
        <fullName evidence="1">Uncharacterized protein</fullName>
    </submittedName>
</protein>
<dbReference type="Ensembl" id="ENSCHIT00010008427.1">
    <property type="protein sequence ID" value="ENSCHIP00010006069.1"/>
    <property type="gene ID" value="ENSCHIG00010004327.1"/>
</dbReference>
<reference evidence="1" key="1">
    <citation type="submission" date="2019-03" db="EMBL/GenBank/DDBJ databases">
        <title>Genome sequencing and reference-guided assembly of Black Bengal Goat (Capra hircus).</title>
        <authorList>
            <person name="Siddiki A.Z."/>
            <person name="Baten A."/>
            <person name="Billah M."/>
            <person name="Alam M.A.U."/>
            <person name="Shawrob K.S.M."/>
            <person name="Saha S."/>
            <person name="Chowdhury M."/>
            <person name="Rahman A.H."/>
            <person name="Stear M."/>
            <person name="Miah G."/>
            <person name="Das G.B."/>
            <person name="Hossain M.M."/>
            <person name="Kumkum M."/>
            <person name="Islam M.S."/>
            <person name="Mollah A.M."/>
            <person name="Ahsan A."/>
            <person name="Tusar F."/>
            <person name="Khan M.K.I."/>
        </authorList>
    </citation>
    <scope>NUCLEOTIDE SEQUENCE [LARGE SCALE GENOMIC DNA]</scope>
</reference>
<dbReference type="AlphaFoldDB" id="A0A8C2NK92"/>
<proteinExistence type="predicted"/>
<reference evidence="1" key="2">
    <citation type="submission" date="2025-08" db="UniProtKB">
        <authorList>
            <consortium name="Ensembl"/>
        </authorList>
    </citation>
    <scope>IDENTIFICATION</scope>
</reference>
<name>A0A8C2NK92_CAPHI</name>
<evidence type="ECO:0000313" key="1">
    <source>
        <dbReference type="Ensembl" id="ENSCHIP00010006069.1"/>
    </source>
</evidence>
<sequence length="147" mass="16035">MTGIERFRSLESPSGNDQRECYTEIEANEGSHISPESRWLSPRIDGLHLLTLELGGLRLGGRPSSSSDRADFSTEGVGAWGGGGMSLGRDLGLSLITHKNATLAESRPVSLAGSTTKKMLFPNTVIRSHYICLDLEKLELLMKSKLY</sequence>
<accession>A0A8C2NK92</accession>